<dbReference type="NCBIfam" id="TIGR00113">
    <property type="entry name" value="queA"/>
    <property type="match status" value="1"/>
</dbReference>
<comment type="similarity">
    <text evidence="5">Belongs to the QueA family.</text>
</comment>
<dbReference type="GO" id="GO:0051075">
    <property type="term" value="F:S-adenosylmethionine:tRNA ribosyltransferase-isomerase activity"/>
    <property type="evidence" value="ECO:0007669"/>
    <property type="project" value="UniProtKB-EC"/>
</dbReference>
<dbReference type="PANTHER" id="PTHR30307:SF0">
    <property type="entry name" value="S-ADENOSYLMETHIONINE:TRNA RIBOSYLTRANSFERASE-ISOMERASE"/>
    <property type="match status" value="1"/>
</dbReference>
<dbReference type="EMBL" id="CP012604">
    <property type="protein sequence ID" value="ALE41844.1"/>
    <property type="molecule type" value="Genomic_DNA"/>
</dbReference>
<dbReference type="GO" id="GO:0008616">
    <property type="term" value="P:tRNA queuosine(34) biosynthetic process"/>
    <property type="evidence" value="ECO:0007669"/>
    <property type="project" value="UniProtKB-UniRule"/>
</dbReference>
<dbReference type="PANTHER" id="PTHR30307">
    <property type="entry name" value="S-ADENOSYLMETHIONINE:TRNA RIBOSYLTRANSFERASE-ISOMERASE"/>
    <property type="match status" value="1"/>
</dbReference>
<dbReference type="InterPro" id="IPR042118">
    <property type="entry name" value="QueA_dom1"/>
</dbReference>
<reference evidence="6 7" key="1">
    <citation type="journal article" date="2015" name="Genome Announc.">
        <title>Whole-Genome Sequence of Leptospira interrogans Serovar Hardjo Subtype Hardjoprajitno Strain Norma, Isolated from Cattle in a Leptospirosis Outbreak in Brazil.</title>
        <authorList>
            <person name="Cosate M.R."/>
            <person name="Soares S.C."/>
            <person name="Mendes T.A."/>
            <person name="Raittz R.T."/>
            <person name="Moreira E.C."/>
            <person name="Leite R."/>
            <person name="Fernandes G.R."/>
            <person name="Haddad J.P."/>
            <person name="Ortega J.M."/>
        </authorList>
    </citation>
    <scope>NUCLEOTIDE SEQUENCE [LARGE SCALE GENOMIC DNA]</scope>
    <source>
        <strain evidence="6 7">Norma</strain>
    </source>
</reference>
<evidence type="ECO:0000256" key="2">
    <source>
        <dbReference type="ARBA" id="ARBA00022679"/>
    </source>
</evidence>
<dbReference type="HAMAP" id="MF_00113">
    <property type="entry name" value="QueA"/>
    <property type="match status" value="1"/>
</dbReference>
<dbReference type="EC" id="2.4.99.17" evidence="5"/>
<gene>
    <name evidence="5 6" type="primary">queA</name>
    <name evidence="6" type="ORF">G436_4717</name>
</gene>
<dbReference type="AlphaFoldDB" id="A0A0M4N9L3"/>
<dbReference type="GO" id="GO:0005737">
    <property type="term" value="C:cytoplasm"/>
    <property type="evidence" value="ECO:0007669"/>
    <property type="project" value="UniProtKB-SubCell"/>
</dbReference>
<dbReference type="UniPathway" id="UPA00392"/>
<comment type="function">
    <text evidence="5">Transfers and isomerizes the ribose moiety from AdoMet to the 7-aminomethyl group of 7-deazaguanine (preQ1-tRNA) to give epoxyqueuosine (oQ-tRNA).</text>
</comment>
<keyword evidence="2 5" id="KW-0808">Transferase</keyword>
<dbReference type="Gene3D" id="3.40.1780.10">
    <property type="entry name" value="QueA-like"/>
    <property type="match status" value="1"/>
</dbReference>
<keyword evidence="1 5" id="KW-0963">Cytoplasm</keyword>
<evidence type="ECO:0000313" key="7">
    <source>
        <dbReference type="Proteomes" id="UP000056502"/>
    </source>
</evidence>
<dbReference type="Gene3D" id="2.40.10.240">
    <property type="entry name" value="QueA-like"/>
    <property type="match status" value="1"/>
</dbReference>
<dbReference type="InterPro" id="IPR003699">
    <property type="entry name" value="QueA"/>
</dbReference>
<dbReference type="RefSeq" id="WP_000897624.1">
    <property type="nucleotide sequence ID" value="NZ_CP012604.1"/>
</dbReference>
<comment type="subunit">
    <text evidence="5">Monomer.</text>
</comment>
<dbReference type="PATRIC" id="fig|1279460.3.peg.4823"/>
<proteinExistence type="inferred from homology"/>
<dbReference type="InterPro" id="IPR036100">
    <property type="entry name" value="QueA_sf"/>
</dbReference>
<name>A0A0M4N9L3_LEPIR</name>
<comment type="pathway">
    <text evidence="5">tRNA modification; tRNA-queuosine biosynthesis.</text>
</comment>
<organism evidence="6">
    <name type="scientific">Leptospira interrogans serovar Hardjo str. Norma</name>
    <dbReference type="NCBI Taxonomy" id="1279460"/>
    <lineage>
        <taxon>Bacteria</taxon>
        <taxon>Pseudomonadati</taxon>
        <taxon>Spirochaetota</taxon>
        <taxon>Spirochaetia</taxon>
        <taxon>Leptospirales</taxon>
        <taxon>Leptospiraceae</taxon>
        <taxon>Leptospira</taxon>
    </lineage>
</organism>
<evidence type="ECO:0000256" key="5">
    <source>
        <dbReference type="HAMAP-Rule" id="MF_00113"/>
    </source>
</evidence>
<dbReference type="Pfam" id="PF02547">
    <property type="entry name" value="Queuosine_synth"/>
    <property type="match status" value="1"/>
</dbReference>
<evidence type="ECO:0000313" key="6">
    <source>
        <dbReference type="EMBL" id="ALE41844.1"/>
    </source>
</evidence>
<evidence type="ECO:0000256" key="1">
    <source>
        <dbReference type="ARBA" id="ARBA00022490"/>
    </source>
</evidence>
<keyword evidence="3 5" id="KW-0949">S-adenosyl-L-methionine</keyword>
<keyword evidence="4 5" id="KW-0671">Queuosine biosynthesis</keyword>
<accession>A0A0M4N9L3</accession>
<dbReference type="InterPro" id="IPR042119">
    <property type="entry name" value="QueA_dom2"/>
</dbReference>
<dbReference type="Proteomes" id="UP000056502">
    <property type="component" value="Chromosome II"/>
</dbReference>
<comment type="subcellular location">
    <subcellularLocation>
        <location evidence="5">Cytoplasm</location>
    </subcellularLocation>
</comment>
<keyword evidence="6" id="KW-0413">Isomerase</keyword>
<sequence>MLFKDLKEFEFILSEERIARYPVANRDESRLMVLDVNTGTISSEPSFKNVISYLKEGDLLVANHTKVSKRRVYLRSKTKARIHEAMFLEEKESLWKCKIRNSKKLKMGEQLCDEKTKQILFTIERKEEEFVFLKPKHSLQEEDFQQIGEIPIPPYLKRNADSEDEIRYQTLFAKTPGSVAAPTAGLHFSENIFKTLKEKKIQFCTLELKVGYGTFQPLTEENFQNQKLHKEEFFLEESSAQMLNLAKKERRRIFSIGTTTLRALESAYDPVTNTFCSGPGVTELFILPENRLQSCQGLITNFHLPGSSLLLLVSAFAGKELILKAYQKAIQEKFRFYSYGDAMLILGIELIP</sequence>
<evidence type="ECO:0000256" key="3">
    <source>
        <dbReference type="ARBA" id="ARBA00022691"/>
    </source>
</evidence>
<dbReference type="SUPFAM" id="SSF111337">
    <property type="entry name" value="QueA-like"/>
    <property type="match status" value="1"/>
</dbReference>
<protein>
    <recommendedName>
        <fullName evidence="5">S-adenosylmethionine:tRNA ribosyltransferase-isomerase</fullName>
        <ecNumber evidence="5">2.4.99.17</ecNumber>
    </recommendedName>
    <alternativeName>
        <fullName evidence="5">Queuosine biosynthesis protein QueA</fullName>
    </alternativeName>
</protein>
<comment type="catalytic activity">
    <reaction evidence="5">
        <text>7-aminomethyl-7-carbaguanosine(34) in tRNA + S-adenosyl-L-methionine = epoxyqueuosine(34) in tRNA + adenine + L-methionine + 2 H(+)</text>
        <dbReference type="Rhea" id="RHEA:32155"/>
        <dbReference type="Rhea" id="RHEA-COMP:10342"/>
        <dbReference type="Rhea" id="RHEA-COMP:18582"/>
        <dbReference type="ChEBI" id="CHEBI:15378"/>
        <dbReference type="ChEBI" id="CHEBI:16708"/>
        <dbReference type="ChEBI" id="CHEBI:57844"/>
        <dbReference type="ChEBI" id="CHEBI:59789"/>
        <dbReference type="ChEBI" id="CHEBI:82833"/>
        <dbReference type="ChEBI" id="CHEBI:194443"/>
        <dbReference type="EC" id="2.4.99.17"/>
    </reaction>
</comment>
<evidence type="ECO:0000256" key="4">
    <source>
        <dbReference type="ARBA" id="ARBA00022785"/>
    </source>
</evidence>
<dbReference type="NCBIfam" id="NF001140">
    <property type="entry name" value="PRK00147.1"/>
    <property type="match status" value="1"/>
</dbReference>